<evidence type="ECO:0000256" key="1">
    <source>
        <dbReference type="ARBA" id="ARBA00023125"/>
    </source>
</evidence>
<keyword evidence="4" id="KW-1185">Reference proteome</keyword>
<comment type="caution">
    <text evidence="3">The sequence shown here is derived from an EMBL/GenBank/DDBJ whole genome shotgun (WGS) entry which is preliminary data.</text>
</comment>
<accession>A0ABR7FZA6</accession>
<dbReference type="SMART" id="SM00530">
    <property type="entry name" value="HTH_XRE"/>
    <property type="match status" value="1"/>
</dbReference>
<dbReference type="SUPFAM" id="SSF47413">
    <property type="entry name" value="lambda repressor-like DNA-binding domains"/>
    <property type="match status" value="1"/>
</dbReference>
<sequence length="75" mass="8315">MILRNRLKERRAALNVNQQEMGALCGVSRQTISLIERGDYSPSVTLALTIAKVCGVTVEEVFYLEEEENNGESGN</sequence>
<reference evidence="3 4" key="1">
    <citation type="submission" date="2020-08" db="EMBL/GenBank/DDBJ databases">
        <title>Genome public.</title>
        <authorList>
            <person name="Liu C."/>
            <person name="Sun Q."/>
        </authorList>
    </citation>
    <scope>NUCLEOTIDE SEQUENCE [LARGE SCALE GENOMIC DNA]</scope>
    <source>
        <strain evidence="3 4">NSJ-43</strain>
    </source>
</reference>
<dbReference type="InterPro" id="IPR010982">
    <property type="entry name" value="Lambda_DNA-bd_dom_sf"/>
</dbReference>
<protein>
    <submittedName>
        <fullName evidence="3">Helix-turn-helix transcriptional regulator</fullName>
    </submittedName>
</protein>
<gene>
    <name evidence="3" type="ORF">H8S01_06120</name>
</gene>
<organism evidence="3 4">
    <name type="scientific">Lachnospira hominis</name>
    <name type="common">ex Liu et al. 2021</name>
    <dbReference type="NCBI Taxonomy" id="2763051"/>
    <lineage>
        <taxon>Bacteria</taxon>
        <taxon>Bacillati</taxon>
        <taxon>Bacillota</taxon>
        <taxon>Clostridia</taxon>
        <taxon>Lachnospirales</taxon>
        <taxon>Lachnospiraceae</taxon>
        <taxon>Lachnospira</taxon>
    </lineage>
</organism>
<evidence type="ECO:0000259" key="2">
    <source>
        <dbReference type="PROSITE" id="PS50943"/>
    </source>
</evidence>
<dbReference type="EMBL" id="JACOPD010000004">
    <property type="protein sequence ID" value="MBC5680537.1"/>
    <property type="molecule type" value="Genomic_DNA"/>
</dbReference>
<dbReference type="PANTHER" id="PTHR46558">
    <property type="entry name" value="TRACRIPTIONAL REGULATORY PROTEIN-RELATED-RELATED"/>
    <property type="match status" value="1"/>
</dbReference>
<evidence type="ECO:0000313" key="3">
    <source>
        <dbReference type="EMBL" id="MBC5680537.1"/>
    </source>
</evidence>
<dbReference type="PANTHER" id="PTHR46558:SF12">
    <property type="entry name" value="DNA-BINDING PROTEIN"/>
    <property type="match status" value="1"/>
</dbReference>
<feature type="domain" description="HTH cro/C1-type" evidence="2">
    <location>
        <begin position="7"/>
        <end position="61"/>
    </location>
</feature>
<dbReference type="Gene3D" id="1.10.260.40">
    <property type="entry name" value="lambda repressor-like DNA-binding domains"/>
    <property type="match status" value="1"/>
</dbReference>
<dbReference type="PROSITE" id="PS50943">
    <property type="entry name" value="HTH_CROC1"/>
    <property type="match status" value="1"/>
</dbReference>
<keyword evidence="1" id="KW-0238">DNA-binding</keyword>
<evidence type="ECO:0000313" key="4">
    <source>
        <dbReference type="Proteomes" id="UP000628463"/>
    </source>
</evidence>
<dbReference type="RefSeq" id="WP_021865818.1">
    <property type="nucleotide sequence ID" value="NZ_JACOPD010000004.1"/>
</dbReference>
<dbReference type="Pfam" id="PF01381">
    <property type="entry name" value="HTH_3"/>
    <property type="match status" value="1"/>
</dbReference>
<name>A0ABR7FZA6_9FIRM</name>
<dbReference type="CDD" id="cd00093">
    <property type="entry name" value="HTH_XRE"/>
    <property type="match status" value="1"/>
</dbReference>
<dbReference type="InterPro" id="IPR001387">
    <property type="entry name" value="Cro/C1-type_HTH"/>
</dbReference>
<dbReference type="Proteomes" id="UP000628463">
    <property type="component" value="Unassembled WGS sequence"/>
</dbReference>
<proteinExistence type="predicted"/>